<dbReference type="EMBL" id="CASHSV030000024">
    <property type="protein sequence ID" value="CAJ2640756.1"/>
    <property type="molecule type" value="Genomic_DNA"/>
</dbReference>
<protein>
    <submittedName>
        <fullName evidence="1">Uncharacterized protein</fullName>
    </submittedName>
</protein>
<sequence>MSSSLGPAKKKVKLEITTTKNPNWLELPRDLTANILHRLGAFEILTNARNVCPYWWNICKDPSMWRNIDMGAFYLYLQAHTHFDLLFKLCQYAVDLSSGHLEKIHIYRFGTDDLLKYIADRASRLKCIRLESCMIISDEGWCEVAKKFPLLEEVDISNAFQSKKTLEVIGQSCPLLKSLTYYGMSYGFTPDDEAFVIANTMPGLRHLNIRGNQLSNVGLIAILDGCPLLESLDIEGCDNLDITESLWQRLNSQIKHLLIWEDCPDSYNNVQLELAYEDSDGNSYWEYVEKFDDDDDEEEEEEEDAEEEEEEEEEDDDDDDSDT</sequence>
<evidence type="ECO:0000313" key="1">
    <source>
        <dbReference type="EMBL" id="CAJ2640756.1"/>
    </source>
</evidence>
<reference evidence="1" key="1">
    <citation type="submission" date="2023-10" db="EMBL/GenBank/DDBJ databases">
        <authorList>
            <person name="Rodriguez Cubillos JULIANA M."/>
            <person name="De Vega J."/>
        </authorList>
    </citation>
    <scope>NUCLEOTIDE SEQUENCE</scope>
</reference>
<accession>A0ACB0J9P8</accession>
<keyword evidence="2" id="KW-1185">Reference proteome</keyword>
<comment type="caution">
    <text evidence="1">The sequence shown here is derived from an EMBL/GenBank/DDBJ whole genome shotgun (WGS) entry which is preliminary data.</text>
</comment>
<evidence type="ECO:0000313" key="2">
    <source>
        <dbReference type="Proteomes" id="UP001177021"/>
    </source>
</evidence>
<dbReference type="Proteomes" id="UP001177021">
    <property type="component" value="Unassembled WGS sequence"/>
</dbReference>
<organism evidence="1 2">
    <name type="scientific">Trifolium pratense</name>
    <name type="common">Red clover</name>
    <dbReference type="NCBI Taxonomy" id="57577"/>
    <lineage>
        <taxon>Eukaryota</taxon>
        <taxon>Viridiplantae</taxon>
        <taxon>Streptophyta</taxon>
        <taxon>Embryophyta</taxon>
        <taxon>Tracheophyta</taxon>
        <taxon>Spermatophyta</taxon>
        <taxon>Magnoliopsida</taxon>
        <taxon>eudicotyledons</taxon>
        <taxon>Gunneridae</taxon>
        <taxon>Pentapetalae</taxon>
        <taxon>rosids</taxon>
        <taxon>fabids</taxon>
        <taxon>Fabales</taxon>
        <taxon>Fabaceae</taxon>
        <taxon>Papilionoideae</taxon>
        <taxon>50 kb inversion clade</taxon>
        <taxon>NPAAA clade</taxon>
        <taxon>Hologalegina</taxon>
        <taxon>IRL clade</taxon>
        <taxon>Trifolieae</taxon>
        <taxon>Trifolium</taxon>
    </lineage>
</organism>
<proteinExistence type="predicted"/>
<name>A0ACB0J9P8_TRIPR</name>
<gene>
    <name evidence="1" type="ORF">MILVUS5_LOCUS10553</name>
</gene>